<accession>A0AAE0BR58</accession>
<dbReference type="Pfam" id="PF00194">
    <property type="entry name" value="Carb_anhydrase"/>
    <property type="match status" value="3"/>
</dbReference>
<keyword evidence="3" id="KW-0479">Metal-binding</keyword>
<feature type="domain" description="Alpha-carbonic anhydrase" evidence="7">
    <location>
        <begin position="513"/>
        <end position="763"/>
    </location>
</feature>
<dbReference type="CDD" id="cd03124">
    <property type="entry name" value="alpha_CA_prokaryotic_like"/>
    <property type="match status" value="3"/>
</dbReference>
<keyword evidence="4" id="KW-0862">Zinc</keyword>
<evidence type="ECO:0000313" key="8">
    <source>
        <dbReference type="EMBL" id="KAK3240365.1"/>
    </source>
</evidence>
<dbReference type="InterPro" id="IPR001148">
    <property type="entry name" value="CA_dom"/>
</dbReference>
<comment type="similarity">
    <text evidence="1">Belongs to the alpha-carbonic anhydrase family.</text>
</comment>
<feature type="domain" description="Alpha-carbonic anhydrase" evidence="7">
    <location>
        <begin position="261"/>
        <end position="511"/>
    </location>
</feature>
<protein>
    <recommendedName>
        <fullName evidence="2">carbonic anhydrase</fullName>
        <ecNumber evidence="2">4.2.1.1</ecNumber>
    </recommendedName>
</protein>
<dbReference type="AlphaFoldDB" id="A0AAE0BR58"/>
<reference evidence="8 9" key="1">
    <citation type="journal article" date="2015" name="Genome Biol. Evol.">
        <title>Comparative Genomics of a Bacterivorous Green Alga Reveals Evolutionary Causalities and Consequences of Phago-Mixotrophic Mode of Nutrition.</title>
        <authorList>
            <person name="Burns J.A."/>
            <person name="Paasch A."/>
            <person name="Narechania A."/>
            <person name="Kim E."/>
        </authorList>
    </citation>
    <scope>NUCLEOTIDE SEQUENCE [LARGE SCALE GENOMIC DNA]</scope>
    <source>
        <strain evidence="8 9">PLY_AMNH</strain>
    </source>
</reference>
<evidence type="ECO:0000256" key="3">
    <source>
        <dbReference type="ARBA" id="ARBA00022723"/>
    </source>
</evidence>
<dbReference type="GO" id="GO:0004089">
    <property type="term" value="F:carbonate dehydratase activity"/>
    <property type="evidence" value="ECO:0007669"/>
    <property type="project" value="UniProtKB-EC"/>
</dbReference>
<proteinExistence type="inferred from homology"/>
<comment type="caution">
    <text evidence="8">The sequence shown here is derived from an EMBL/GenBank/DDBJ whole genome shotgun (WGS) entry which is preliminary data.</text>
</comment>
<dbReference type="GO" id="GO:0008270">
    <property type="term" value="F:zinc ion binding"/>
    <property type="evidence" value="ECO:0007669"/>
    <property type="project" value="InterPro"/>
</dbReference>
<dbReference type="InterPro" id="IPR036398">
    <property type="entry name" value="CA_dom_sf"/>
</dbReference>
<evidence type="ECO:0000256" key="5">
    <source>
        <dbReference type="ARBA" id="ARBA00023239"/>
    </source>
</evidence>
<keyword evidence="5" id="KW-0456">Lyase</keyword>
<evidence type="ECO:0000259" key="7">
    <source>
        <dbReference type="PROSITE" id="PS51144"/>
    </source>
</evidence>
<evidence type="ECO:0000256" key="4">
    <source>
        <dbReference type="ARBA" id="ARBA00022833"/>
    </source>
</evidence>
<dbReference type="Gene3D" id="3.10.200.10">
    <property type="entry name" value="Alpha carbonic anhydrase"/>
    <property type="match status" value="3"/>
</dbReference>
<dbReference type="SMART" id="SM01057">
    <property type="entry name" value="Carb_anhydrase"/>
    <property type="match status" value="3"/>
</dbReference>
<dbReference type="Proteomes" id="UP001190700">
    <property type="component" value="Unassembled WGS sequence"/>
</dbReference>
<evidence type="ECO:0000256" key="1">
    <source>
        <dbReference type="ARBA" id="ARBA00010718"/>
    </source>
</evidence>
<evidence type="ECO:0000256" key="6">
    <source>
        <dbReference type="ARBA" id="ARBA00048348"/>
    </source>
</evidence>
<dbReference type="EMBL" id="LGRX02033666">
    <property type="protein sequence ID" value="KAK3240365.1"/>
    <property type="molecule type" value="Genomic_DNA"/>
</dbReference>
<dbReference type="InterPro" id="IPR041891">
    <property type="entry name" value="Alpha_CA_prokaryot-like"/>
</dbReference>
<dbReference type="PANTHER" id="PTHR18952:SF265">
    <property type="entry name" value="CARBONIC ANHYDRASE"/>
    <property type="match status" value="1"/>
</dbReference>
<dbReference type="EC" id="4.2.1.1" evidence="2"/>
<evidence type="ECO:0000313" key="9">
    <source>
        <dbReference type="Proteomes" id="UP001190700"/>
    </source>
</evidence>
<sequence>MPHPPSLELDWTYNEESSSALGPDTWAESYPACGGQSQSPITLPAIHKAMQDAGSALGQGLHLNGLCTRYKAAVNSHTWKVTDFAKCNDGGPPSITYQGEEYTMLQFHWHAPSEHSVAGKFYDAETHFVHQKVGSTGTDDLLVIGVLLAANSHTDNAFLADYWPHFDNAKHDISAGINPYATFFPDQGNTSYYAYSGSLTTPPCDETVQWIVLTTPVPMSYNQLSVYKAAVAALPQTFESLTNNRPIQDLHDRTLSVVSDIGYTYAEESTFAPGPDTWAESYPACGGQSQSPITLPAIHKAMQDAGSALGQGLHLNGLCTRYKAAVNSHTWKVTDFAKCNDGGPPSITYQGEEYTMLQFHWHAPSEHSVAGKFYDAETHFVHQKVGSTGTDDLLVIGVLLAASSHTDNAFLADFWPHFDNAKHDISAGINPYATFFPDQGNTSYYAYSGSLTTPPCDETVQWIVLTTPVPMSYNQLSVYKAAVAALPQTFESLTNNRPIQDLHDRTLSVVSDIGYTYAEESTFAPGPDTWAESYPACGGQSQSPITLPAIHKAMQDAGSALGQGLHLNGLCTRYKAAVNSHTWKVTDFAKCNDGGPPSITYQGEEYTMLQFHWHAPSEHSVAGKFYDAETHFVHQKVGSTGTDDLLVIGVLLAANSHTDNAFLADFWPHFDNAKHDISAGINPYATFFPDQGNTSYYAYSGSLTTPPCDETVQWIVLTTPVPMSYNQLSVYKAALAALPQTFESLTNNRPIQDLNDRKIQIISDASSPTI</sequence>
<gene>
    <name evidence="8" type="ORF">CYMTET_49788</name>
</gene>
<feature type="domain" description="Alpha-carbonic anhydrase" evidence="7">
    <location>
        <begin position="9"/>
        <end position="259"/>
    </location>
</feature>
<organism evidence="8 9">
    <name type="scientific">Cymbomonas tetramitiformis</name>
    <dbReference type="NCBI Taxonomy" id="36881"/>
    <lineage>
        <taxon>Eukaryota</taxon>
        <taxon>Viridiplantae</taxon>
        <taxon>Chlorophyta</taxon>
        <taxon>Pyramimonadophyceae</taxon>
        <taxon>Pyramimonadales</taxon>
        <taxon>Pyramimonadaceae</taxon>
        <taxon>Cymbomonas</taxon>
    </lineage>
</organism>
<keyword evidence="9" id="KW-1185">Reference proteome</keyword>
<evidence type="ECO:0000256" key="2">
    <source>
        <dbReference type="ARBA" id="ARBA00012925"/>
    </source>
</evidence>
<dbReference type="PANTHER" id="PTHR18952">
    <property type="entry name" value="CARBONIC ANHYDRASE"/>
    <property type="match status" value="1"/>
</dbReference>
<dbReference type="SUPFAM" id="SSF51069">
    <property type="entry name" value="Carbonic anhydrase"/>
    <property type="match status" value="3"/>
</dbReference>
<dbReference type="PROSITE" id="PS51144">
    <property type="entry name" value="ALPHA_CA_2"/>
    <property type="match status" value="3"/>
</dbReference>
<comment type="catalytic activity">
    <reaction evidence="6">
        <text>hydrogencarbonate + H(+) = CO2 + H2O</text>
        <dbReference type="Rhea" id="RHEA:10748"/>
        <dbReference type="ChEBI" id="CHEBI:15377"/>
        <dbReference type="ChEBI" id="CHEBI:15378"/>
        <dbReference type="ChEBI" id="CHEBI:16526"/>
        <dbReference type="ChEBI" id="CHEBI:17544"/>
        <dbReference type="EC" id="4.2.1.1"/>
    </reaction>
</comment>
<dbReference type="InterPro" id="IPR023561">
    <property type="entry name" value="Carbonic_anhydrase_a-class"/>
</dbReference>
<name>A0AAE0BR58_9CHLO</name>